<evidence type="ECO:0000259" key="1">
    <source>
        <dbReference type="PROSITE" id="PS51186"/>
    </source>
</evidence>
<dbReference type="Pfam" id="PF14542">
    <property type="entry name" value="Acetyltransf_CG"/>
    <property type="match status" value="1"/>
</dbReference>
<dbReference type="CDD" id="cd04301">
    <property type="entry name" value="NAT_SF"/>
    <property type="match status" value="1"/>
</dbReference>
<feature type="domain" description="N-acetyltransferase" evidence="1">
    <location>
        <begin position="1"/>
        <end position="92"/>
    </location>
</feature>
<dbReference type="PANTHER" id="PTHR31435">
    <property type="entry name" value="PROTEIN NATD1"/>
    <property type="match status" value="1"/>
</dbReference>
<dbReference type="PROSITE" id="PS51729">
    <property type="entry name" value="GNAT_YJDJ"/>
    <property type="match status" value="1"/>
</dbReference>
<protein>
    <submittedName>
        <fullName evidence="3">N-acetyltransferase</fullName>
    </submittedName>
</protein>
<dbReference type="GO" id="GO:0016747">
    <property type="term" value="F:acyltransferase activity, transferring groups other than amino-acyl groups"/>
    <property type="evidence" value="ECO:0007669"/>
    <property type="project" value="InterPro"/>
</dbReference>
<evidence type="ECO:0000313" key="3">
    <source>
        <dbReference type="EMBL" id="MBA2176742.1"/>
    </source>
</evidence>
<dbReference type="PANTHER" id="PTHR31435:SF10">
    <property type="entry name" value="BSR4717 PROTEIN"/>
    <property type="match status" value="1"/>
</dbReference>
<comment type="caution">
    <text evidence="3">The sequence shown here is derived from an EMBL/GenBank/DDBJ whole genome shotgun (WGS) entry which is preliminary data.</text>
</comment>
<dbReference type="PROSITE" id="PS51186">
    <property type="entry name" value="GNAT"/>
    <property type="match status" value="1"/>
</dbReference>
<dbReference type="InterPro" id="IPR031165">
    <property type="entry name" value="GNAT_YJDJ"/>
</dbReference>
<gene>
    <name evidence="3" type="ORF">H0266_17775</name>
</gene>
<evidence type="ECO:0000259" key="2">
    <source>
        <dbReference type="PROSITE" id="PS51729"/>
    </source>
</evidence>
<proteinExistence type="predicted"/>
<organism evidence="3 4">
    <name type="scientific">Halobacillus locisalis</name>
    <dbReference type="NCBI Taxonomy" id="220753"/>
    <lineage>
        <taxon>Bacteria</taxon>
        <taxon>Bacillati</taxon>
        <taxon>Bacillota</taxon>
        <taxon>Bacilli</taxon>
        <taxon>Bacillales</taxon>
        <taxon>Bacillaceae</taxon>
        <taxon>Halobacillus</taxon>
    </lineage>
</organism>
<dbReference type="InterPro" id="IPR016181">
    <property type="entry name" value="Acyl_CoA_acyltransferase"/>
</dbReference>
<sequence length="92" mass="10608">MMSDIQYSEGLFYIGDKNDPSAHLAFEEENDVMQIMSTVVAPEEREQGLGTELIDHAVNYARKHKLEIDPVCSFAHEVIKETPEYHVVWKQK</sequence>
<dbReference type="SUPFAM" id="SSF55729">
    <property type="entry name" value="Acyl-CoA N-acyltransferases (Nat)"/>
    <property type="match status" value="1"/>
</dbReference>
<keyword evidence="4" id="KW-1185">Reference proteome</keyword>
<name>A0A838CX72_9BACI</name>
<keyword evidence="3" id="KW-0808">Transferase</keyword>
<dbReference type="Gene3D" id="3.40.630.30">
    <property type="match status" value="1"/>
</dbReference>
<accession>A0A838CX72</accession>
<dbReference type="Proteomes" id="UP000571017">
    <property type="component" value="Unassembled WGS sequence"/>
</dbReference>
<dbReference type="EMBL" id="JACEFG010000004">
    <property type="protein sequence ID" value="MBA2176742.1"/>
    <property type="molecule type" value="Genomic_DNA"/>
</dbReference>
<dbReference type="InterPro" id="IPR045057">
    <property type="entry name" value="Gcn5-rel_NAT"/>
</dbReference>
<dbReference type="InterPro" id="IPR000182">
    <property type="entry name" value="GNAT_dom"/>
</dbReference>
<reference evidence="3 4" key="1">
    <citation type="journal article" date="2004" name="Extremophiles">
        <title>Halobacillus locisalis sp. nov., a halophilic bacterium isolated from a marine solar saltern of the Yellow Sea in Korea.</title>
        <authorList>
            <person name="Yoon J.H."/>
            <person name="Kang K.H."/>
            <person name="Oh T.K."/>
            <person name="Park Y.H."/>
        </authorList>
    </citation>
    <scope>NUCLEOTIDE SEQUENCE [LARGE SCALE GENOMIC DNA]</scope>
    <source>
        <strain evidence="3 4">KCTC 3788</strain>
    </source>
</reference>
<evidence type="ECO:0000313" key="4">
    <source>
        <dbReference type="Proteomes" id="UP000571017"/>
    </source>
</evidence>
<dbReference type="AlphaFoldDB" id="A0A838CX72"/>
<feature type="domain" description="N-acetyltransferase" evidence="2">
    <location>
        <begin position="4"/>
        <end position="90"/>
    </location>
</feature>